<organism evidence="3 4">
    <name type="scientific">Devosia rhodophyticola</name>
    <dbReference type="NCBI Taxonomy" id="3026423"/>
    <lineage>
        <taxon>Bacteria</taxon>
        <taxon>Pseudomonadati</taxon>
        <taxon>Pseudomonadota</taxon>
        <taxon>Alphaproteobacteria</taxon>
        <taxon>Hyphomicrobiales</taxon>
        <taxon>Devosiaceae</taxon>
        <taxon>Devosia</taxon>
    </lineage>
</organism>
<evidence type="ECO:0000256" key="1">
    <source>
        <dbReference type="ARBA" id="ARBA00007274"/>
    </source>
</evidence>
<dbReference type="EMBL" id="CP118247">
    <property type="protein sequence ID" value="WDR07280.1"/>
    <property type="molecule type" value="Genomic_DNA"/>
</dbReference>
<dbReference type="Gene3D" id="2.160.10.10">
    <property type="entry name" value="Hexapeptide repeat proteins"/>
    <property type="match status" value="1"/>
</dbReference>
<evidence type="ECO:0000259" key="2">
    <source>
        <dbReference type="Pfam" id="PF17836"/>
    </source>
</evidence>
<proteinExistence type="inferred from homology"/>
<dbReference type="InterPro" id="IPR011004">
    <property type="entry name" value="Trimer_LpxA-like_sf"/>
</dbReference>
<protein>
    <submittedName>
        <fullName evidence="3">NeuD/PglB/VioB family sugar acetyltransferase</fullName>
    </submittedName>
</protein>
<comment type="similarity">
    <text evidence="1">Belongs to the transferase hexapeptide repeat family.</text>
</comment>
<keyword evidence="4" id="KW-1185">Reference proteome</keyword>
<dbReference type="InterPro" id="IPR020019">
    <property type="entry name" value="AcTrfase_PglD-like"/>
</dbReference>
<reference evidence="3 4" key="1">
    <citation type="submission" date="2023-02" db="EMBL/GenBank/DDBJ databases">
        <title>Devosia chondri sp. nov., isolated from the phycosphere of marine algae.</title>
        <authorList>
            <person name="Kim J.M."/>
            <person name="Lee J.K."/>
            <person name="Choi B.J."/>
            <person name="Bayburt H."/>
            <person name="Jeon C.O."/>
        </authorList>
    </citation>
    <scope>NUCLEOTIDE SEQUENCE [LARGE SCALE GENOMIC DNA]</scope>
    <source>
        <strain evidence="3 4">G2-5</strain>
    </source>
</reference>
<sequence>MMRLAILGAGSHGRVVAESAAALGWSISFFDDVRTGSVDGHAVLGTAADLLAGQTQFDGVIAAIGDNRTRLDWILRLRTAGATITTIVDPSCRVSPSAHVGEGSFLACASIVGTGASLGVGCILNTAASVDHDCRLADAVHLSPGVRLSGNVDIGEASWLGTGSSVRNNIVIGRDVVAGVGSAVVGNIASGQTVVGVPARPLEQPN</sequence>
<dbReference type="Proteomes" id="UP001222118">
    <property type="component" value="Chromosome"/>
</dbReference>
<dbReference type="InterPro" id="IPR050179">
    <property type="entry name" value="Trans_hexapeptide_repeat"/>
</dbReference>
<dbReference type="NCBIfam" id="TIGR03570">
    <property type="entry name" value="NeuD_NnaD"/>
    <property type="match status" value="1"/>
</dbReference>
<dbReference type="Pfam" id="PF17836">
    <property type="entry name" value="PglD_N"/>
    <property type="match status" value="1"/>
</dbReference>
<dbReference type="CDD" id="cd03360">
    <property type="entry name" value="LbH_AT_putative"/>
    <property type="match status" value="1"/>
</dbReference>
<accession>A0ABY7Z0U7</accession>
<evidence type="ECO:0000313" key="4">
    <source>
        <dbReference type="Proteomes" id="UP001222118"/>
    </source>
</evidence>
<dbReference type="PANTHER" id="PTHR43300">
    <property type="entry name" value="ACETYLTRANSFERASE"/>
    <property type="match status" value="1"/>
</dbReference>
<dbReference type="PANTHER" id="PTHR43300:SF7">
    <property type="entry name" value="UDP-N-ACETYLBACILLOSAMINE N-ACETYLTRANSFERASE"/>
    <property type="match status" value="1"/>
</dbReference>
<dbReference type="RefSeq" id="WP_282212793.1">
    <property type="nucleotide sequence ID" value="NZ_CP118247.1"/>
</dbReference>
<dbReference type="SUPFAM" id="SSF51161">
    <property type="entry name" value="Trimeric LpxA-like enzymes"/>
    <property type="match status" value="1"/>
</dbReference>
<name>A0ABY7Z0U7_9HYPH</name>
<gene>
    <name evidence="3" type="ORF">PSQ90_07625</name>
</gene>
<feature type="domain" description="PglD N-terminal" evidence="2">
    <location>
        <begin position="3"/>
        <end position="74"/>
    </location>
</feature>
<dbReference type="InterPro" id="IPR041561">
    <property type="entry name" value="PglD_N"/>
</dbReference>
<evidence type="ECO:0000313" key="3">
    <source>
        <dbReference type="EMBL" id="WDR07280.1"/>
    </source>
</evidence>
<dbReference type="Gene3D" id="3.40.50.20">
    <property type="match status" value="1"/>
</dbReference>